<protein>
    <recommendedName>
        <fullName evidence="1">glutathione gamma-glutamylcysteinyltransferase</fullName>
        <ecNumber evidence="1">2.3.2.15</ecNumber>
    </recommendedName>
</protein>
<dbReference type="Pfam" id="PF05023">
    <property type="entry name" value="Phytochelatin"/>
    <property type="match status" value="1"/>
</dbReference>
<dbReference type="GO" id="GO:0010038">
    <property type="term" value="P:response to metal ion"/>
    <property type="evidence" value="ECO:0007669"/>
    <property type="project" value="InterPro"/>
</dbReference>
<dbReference type="GO" id="GO:0016756">
    <property type="term" value="F:glutathione gamma-glutamylcysteinyltransferase activity"/>
    <property type="evidence" value="ECO:0007669"/>
    <property type="project" value="UniProtKB-EC"/>
</dbReference>
<dbReference type="InterPro" id="IPR007719">
    <property type="entry name" value="PCS_N"/>
</dbReference>
<feature type="domain" description="Peptidase C83" evidence="6">
    <location>
        <begin position="32"/>
        <end position="251"/>
    </location>
</feature>
<dbReference type="GO" id="GO:0046938">
    <property type="term" value="P:phytochelatin biosynthetic process"/>
    <property type="evidence" value="ECO:0007669"/>
    <property type="project" value="InterPro"/>
</dbReference>
<evidence type="ECO:0000256" key="3">
    <source>
        <dbReference type="ARBA" id="ARBA00022679"/>
    </source>
</evidence>
<accession>A0A7S3PIG3</accession>
<dbReference type="PROSITE" id="PS51443">
    <property type="entry name" value="PCS"/>
    <property type="match status" value="1"/>
</dbReference>
<evidence type="ECO:0000313" key="7">
    <source>
        <dbReference type="EMBL" id="CAE0440390.1"/>
    </source>
</evidence>
<evidence type="ECO:0000256" key="4">
    <source>
        <dbReference type="ARBA" id="ARBA00022723"/>
    </source>
</evidence>
<dbReference type="PANTHER" id="PTHR33447:SF20">
    <property type="entry name" value="GLUTATHIONE GAMMA-GLUTAMYLCYSTEINYLTRANSFERASE"/>
    <property type="match status" value="1"/>
</dbReference>
<dbReference type="InterPro" id="IPR040409">
    <property type="entry name" value="PCS-like"/>
</dbReference>
<dbReference type="GO" id="GO:0046872">
    <property type="term" value="F:metal ion binding"/>
    <property type="evidence" value="ECO:0007669"/>
    <property type="project" value="UniProtKB-KW"/>
</dbReference>
<dbReference type="EMBL" id="HBIN01013916">
    <property type="protein sequence ID" value="CAE0440390.1"/>
    <property type="molecule type" value="Transcribed_RNA"/>
</dbReference>
<reference evidence="7" key="1">
    <citation type="submission" date="2021-01" db="EMBL/GenBank/DDBJ databases">
        <authorList>
            <person name="Corre E."/>
            <person name="Pelletier E."/>
            <person name="Niang G."/>
            <person name="Scheremetjew M."/>
            <person name="Finn R."/>
            <person name="Kale V."/>
            <person name="Holt S."/>
            <person name="Cochrane G."/>
            <person name="Meng A."/>
            <person name="Brown T."/>
            <person name="Cohen L."/>
        </authorList>
    </citation>
    <scope>NUCLEOTIDE SEQUENCE</scope>
    <source>
        <strain evidence="7">GSBS06</strain>
    </source>
</reference>
<gene>
    <name evidence="7" type="ORF">ASTO00021_LOCUS10524</name>
</gene>
<dbReference type="InterPro" id="IPR038156">
    <property type="entry name" value="PCS_N_sf"/>
</dbReference>
<dbReference type="Gene3D" id="3.90.70.30">
    <property type="entry name" value="Phytochelatin synthase, N-terminal domain"/>
    <property type="match status" value="1"/>
</dbReference>
<organism evidence="7">
    <name type="scientific">Aplanochytrium stocchinoi</name>
    <dbReference type="NCBI Taxonomy" id="215587"/>
    <lineage>
        <taxon>Eukaryota</taxon>
        <taxon>Sar</taxon>
        <taxon>Stramenopiles</taxon>
        <taxon>Bigyra</taxon>
        <taxon>Labyrinthulomycetes</taxon>
        <taxon>Thraustochytrida</taxon>
        <taxon>Thraustochytriidae</taxon>
        <taxon>Aplanochytrium</taxon>
    </lineage>
</organism>
<dbReference type="PANTHER" id="PTHR33447">
    <property type="entry name" value="GLUTATHIONE GAMMA-GLUTAMYLCYSTEINYLTRANSFERASE"/>
    <property type="match status" value="1"/>
</dbReference>
<evidence type="ECO:0000256" key="5">
    <source>
        <dbReference type="SAM" id="SignalP"/>
    </source>
</evidence>
<sequence length="251" mass="28064">MPNNTNTSIGVFAALQLLFLLACFHQAHSSLQREILFGDGSVKRKSSLIPFTSPKGKQLFLSNNCFKLAYFPNAANFVTQKNQGYCGPASAVMTLNNVVPRSEALVDPIYSPYPYYTQDAWIQDMCVKQVLGIGSKPWRGMSLEQEAAALSCTKDIRVSTVFADDSHDNKALINLMKMQLQQGSYIIANILRTDIDEKGYGHFSPIAAFHEKEQRETLFLFMDVARYKYGPVWVPADELVNAMRAKDPFSG</sequence>
<proteinExistence type="predicted"/>
<evidence type="ECO:0000259" key="6">
    <source>
        <dbReference type="PROSITE" id="PS51443"/>
    </source>
</evidence>
<dbReference type="InterPro" id="IPR038765">
    <property type="entry name" value="Papain-like_cys_pep_sf"/>
</dbReference>
<evidence type="ECO:0000256" key="1">
    <source>
        <dbReference type="ARBA" id="ARBA00012468"/>
    </source>
</evidence>
<dbReference type="SUPFAM" id="SSF54001">
    <property type="entry name" value="Cysteine proteinases"/>
    <property type="match status" value="1"/>
</dbReference>
<evidence type="ECO:0000256" key="2">
    <source>
        <dbReference type="ARBA" id="ARBA00022539"/>
    </source>
</evidence>
<feature type="chain" id="PRO_5030940523" description="glutathione gamma-glutamylcysteinyltransferase" evidence="5">
    <location>
        <begin position="30"/>
        <end position="251"/>
    </location>
</feature>
<name>A0A7S3PIG3_9STRA</name>
<dbReference type="AlphaFoldDB" id="A0A7S3PIG3"/>
<dbReference type="EC" id="2.3.2.15" evidence="1"/>
<feature type="signal peptide" evidence="5">
    <location>
        <begin position="1"/>
        <end position="29"/>
    </location>
</feature>
<keyword evidence="5" id="KW-0732">Signal</keyword>
<keyword evidence="4" id="KW-0479">Metal-binding</keyword>
<keyword evidence="3" id="KW-0808">Transferase</keyword>
<keyword evidence="2" id="KW-0104">Cadmium</keyword>